<comment type="similarity">
    <text evidence="3">Belongs to the RENT3 family.</text>
</comment>
<dbReference type="SUPFAM" id="SSF54928">
    <property type="entry name" value="RNA-binding domain, RBD"/>
    <property type="match status" value="1"/>
</dbReference>
<dbReference type="GO" id="GO:0032991">
    <property type="term" value="C:protein-containing complex"/>
    <property type="evidence" value="ECO:0007669"/>
    <property type="project" value="UniProtKB-ARBA"/>
</dbReference>
<comment type="caution">
    <text evidence="10">The sequence shown here is derived from an EMBL/GenBank/DDBJ whole genome shotgun (WGS) entry which is preliminary data.</text>
</comment>
<evidence type="ECO:0000256" key="3">
    <source>
        <dbReference type="ARBA" id="ARBA00005991"/>
    </source>
</evidence>
<evidence type="ECO:0000256" key="4">
    <source>
        <dbReference type="ARBA" id="ARBA00022490"/>
    </source>
</evidence>
<evidence type="ECO:0000259" key="9">
    <source>
        <dbReference type="Pfam" id="PF03467"/>
    </source>
</evidence>
<accession>A0A7K9VJ92</accession>
<dbReference type="PANTHER" id="PTHR13112">
    <property type="entry name" value="UPF3 REGULATOR OF NONSENSE TRANSCRIPTS-LIKE PROTEIN"/>
    <property type="match status" value="1"/>
</dbReference>
<dbReference type="InterPro" id="IPR039722">
    <property type="entry name" value="Upf3"/>
</dbReference>
<dbReference type="EMBL" id="VXAA01006387">
    <property type="protein sequence ID" value="NXI72767.1"/>
    <property type="molecule type" value="Genomic_DNA"/>
</dbReference>
<name>A0A7K9VJ92_ANSSE</name>
<dbReference type="Gene3D" id="3.30.70.330">
    <property type="match status" value="1"/>
</dbReference>
<keyword evidence="6" id="KW-0866">Nonsense-mediated mRNA decay</keyword>
<dbReference type="PANTHER" id="PTHR13112:SF2">
    <property type="entry name" value="REGULATOR OF NONSENSE TRANSCRIPTS 3A"/>
    <property type="match status" value="1"/>
</dbReference>
<sequence length="539" mass="62081">PEGGGAALAPQQSLARFLPDRRPVLASFPPRCGAGGGGGGSMRSEREAGLAPVRSGGGGGGRERLQLFQNCSHMGPYHGAHPSGPNCSNMAPPRAAAPARPPAPASRLNLHFLLYMQVVIRRLPPCLTKEQLEEQLHPLPAHDYFEFCTADPSLYPHLYSRAYINFRNPEDILLFRDRFDGYVFIDNKGLEYPAVVEFAPFQKISKKKLKKKDAKAGSIEDDPEYRKFLESYCADEEKICANPETLLGEIEAKTRELIARRTTPLLEYIKNRKLEKQRIREEKREERRRRELEKKRLREEEKRKRREEERRKRKEAEKQKKISEKEIRIKLLKKPEKGDEQASEKHKEKDEEADVEENKWEKSPGSGSIKSKSSEGSLKELKEKSQNDSDKEQRDLERRFREKEPERQRYRLDDGRKHRAHYEFDKFVRRNEEELKWGKGYNQDRGKKGNHNYSFTVEAVDKLGKEDKCDDMASKKERIRNKDRPAMQLYQPGARIRTHTGSASKTYDCSGKSFEDALDKKYEADNSAGGGSEKSEEAE</sequence>
<evidence type="ECO:0000313" key="11">
    <source>
        <dbReference type="Proteomes" id="UP000567872"/>
    </source>
</evidence>
<dbReference type="GO" id="GO:0000184">
    <property type="term" value="P:nuclear-transcribed mRNA catabolic process, nonsense-mediated decay"/>
    <property type="evidence" value="ECO:0007669"/>
    <property type="project" value="UniProtKB-KW"/>
</dbReference>
<dbReference type="CDD" id="cd12727">
    <property type="entry name" value="RRM_like_Smg4_UPF3A"/>
    <property type="match status" value="1"/>
</dbReference>
<feature type="region of interest" description="Disordered" evidence="8">
    <location>
        <begin position="298"/>
        <end position="416"/>
    </location>
</feature>
<protein>
    <submittedName>
        <fullName evidence="10">REN3A protein</fullName>
    </submittedName>
</protein>
<dbReference type="Pfam" id="PF03467">
    <property type="entry name" value="Smg4_UPF3"/>
    <property type="match status" value="1"/>
</dbReference>
<evidence type="ECO:0000256" key="1">
    <source>
        <dbReference type="ARBA" id="ARBA00004123"/>
    </source>
</evidence>
<gene>
    <name evidence="10" type="primary">Upf3a</name>
    <name evidence="10" type="ORF">ANSSEM_R12843</name>
</gene>
<evidence type="ECO:0000256" key="2">
    <source>
        <dbReference type="ARBA" id="ARBA00004496"/>
    </source>
</evidence>
<evidence type="ECO:0000256" key="7">
    <source>
        <dbReference type="ARBA" id="ARBA00023242"/>
    </source>
</evidence>
<dbReference type="GO" id="GO:0003723">
    <property type="term" value="F:RNA binding"/>
    <property type="evidence" value="ECO:0007669"/>
    <property type="project" value="UniProtKB-KW"/>
</dbReference>
<dbReference type="GO" id="GO:0005737">
    <property type="term" value="C:cytoplasm"/>
    <property type="evidence" value="ECO:0007669"/>
    <property type="project" value="UniProtKB-SubCell"/>
</dbReference>
<evidence type="ECO:0000313" key="10">
    <source>
        <dbReference type="EMBL" id="NXI72767.1"/>
    </source>
</evidence>
<dbReference type="GO" id="GO:0005730">
    <property type="term" value="C:nucleolus"/>
    <property type="evidence" value="ECO:0007669"/>
    <property type="project" value="TreeGrafter"/>
</dbReference>
<evidence type="ECO:0000256" key="6">
    <source>
        <dbReference type="ARBA" id="ARBA00023161"/>
    </source>
</evidence>
<feature type="domain" description="UPF3" evidence="9">
    <location>
        <begin position="117"/>
        <end position="273"/>
    </location>
</feature>
<dbReference type="InterPro" id="IPR035979">
    <property type="entry name" value="RBD_domain_sf"/>
</dbReference>
<feature type="compositionally biased region" description="Basic and acidic residues" evidence="8">
    <location>
        <begin position="468"/>
        <end position="485"/>
    </location>
</feature>
<evidence type="ECO:0000256" key="8">
    <source>
        <dbReference type="SAM" id="MobiDB-lite"/>
    </source>
</evidence>
<feature type="compositionally biased region" description="Basic and acidic residues" evidence="8">
    <location>
        <begin position="298"/>
        <end position="362"/>
    </location>
</feature>
<organism evidence="10 11">
    <name type="scientific">Anseranas semipalmata</name>
    <name type="common">Magpie goose</name>
    <name type="synonym">Anas semipalmata</name>
    <dbReference type="NCBI Taxonomy" id="8851"/>
    <lineage>
        <taxon>Eukaryota</taxon>
        <taxon>Metazoa</taxon>
        <taxon>Chordata</taxon>
        <taxon>Craniata</taxon>
        <taxon>Vertebrata</taxon>
        <taxon>Euteleostomi</taxon>
        <taxon>Archelosauria</taxon>
        <taxon>Archosauria</taxon>
        <taxon>Dinosauria</taxon>
        <taxon>Saurischia</taxon>
        <taxon>Theropoda</taxon>
        <taxon>Coelurosauria</taxon>
        <taxon>Aves</taxon>
        <taxon>Neognathae</taxon>
        <taxon>Galloanserae</taxon>
        <taxon>Anseriformes</taxon>
        <taxon>Anseranatidae</taxon>
        <taxon>Anseranas</taxon>
    </lineage>
</organism>
<dbReference type="Proteomes" id="UP000567872">
    <property type="component" value="Unassembled WGS sequence"/>
</dbReference>
<dbReference type="InterPro" id="IPR012677">
    <property type="entry name" value="Nucleotide-bd_a/b_plait_sf"/>
</dbReference>
<evidence type="ECO:0000256" key="5">
    <source>
        <dbReference type="ARBA" id="ARBA00022884"/>
    </source>
</evidence>
<keyword evidence="7" id="KW-0539">Nucleus</keyword>
<feature type="compositionally biased region" description="Basic and acidic residues" evidence="8">
    <location>
        <begin position="377"/>
        <end position="416"/>
    </location>
</feature>
<dbReference type="GO" id="GO:0042162">
    <property type="term" value="F:telomeric DNA binding"/>
    <property type="evidence" value="ECO:0007669"/>
    <property type="project" value="TreeGrafter"/>
</dbReference>
<dbReference type="FunFam" id="3.30.70.330:FF:000067">
    <property type="entry name" value="regulator of nonsense transcripts 3A isoform X2"/>
    <property type="match status" value="1"/>
</dbReference>
<keyword evidence="5" id="KW-0694">RNA-binding</keyword>
<keyword evidence="4" id="KW-0963">Cytoplasm</keyword>
<reference evidence="10 11" key="1">
    <citation type="submission" date="2019-09" db="EMBL/GenBank/DDBJ databases">
        <title>Bird 10,000 Genomes (B10K) Project - Family phase.</title>
        <authorList>
            <person name="Zhang G."/>
        </authorList>
    </citation>
    <scope>NUCLEOTIDE SEQUENCE [LARGE SCALE GENOMIC DNA]</scope>
    <source>
        <strain evidence="10">B10K-DU-001-57</strain>
        <tissue evidence="10">Muscle</tissue>
    </source>
</reference>
<proteinExistence type="inferred from homology"/>
<dbReference type="OrthoDB" id="18087at2759"/>
<feature type="non-terminal residue" evidence="10">
    <location>
        <position position="1"/>
    </location>
</feature>
<dbReference type="AlphaFoldDB" id="A0A7K9VJ92"/>
<dbReference type="InterPro" id="IPR005120">
    <property type="entry name" value="UPF3_dom"/>
</dbReference>
<dbReference type="GO" id="GO:0045727">
    <property type="term" value="P:positive regulation of translation"/>
    <property type="evidence" value="ECO:0007669"/>
    <property type="project" value="TreeGrafter"/>
</dbReference>
<feature type="region of interest" description="Disordered" evidence="8">
    <location>
        <begin position="26"/>
        <end position="63"/>
    </location>
</feature>
<feature type="region of interest" description="Disordered" evidence="8">
    <location>
        <begin position="468"/>
        <end position="509"/>
    </location>
</feature>
<feature type="region of interest" description="Disordered" evidence="8">
    <location>
        <begin position="1"/>
        <end position="20"/>
    </location>
</feature>
<keyword evidence="11" id="KW-1185">Reference proteome</keyword>
<feature type="compositionally biased region" description="Low complexity" evidence="8">
    <location>
        <begin position="363"/>
        <end position="376"/>
    </location>
</feature>
<comment type="subcellular location">
    <subcellularLocation>
        <location evidence="2">Cytoplasm</location>
    </subcellularLocation>
    <subcellularLocation>
        <location evidence="1">Nucleus</location>
    </subcellularLocation>
</comment>
<feature type="non-terminal residue" evidence="10">
    <location>
        <position position="539"/>
    </location>
</feature>